<gene>
    <name evidence="4" type="ORF">NITLEN_40103</name>
</gene>
<dbReference type="InterPro" id="IPR001296">
    <property type="entry name" value="Glyco_trans_1"/>
</dbReference>
<evidence type="ECO:0000313" key="5">
    <source>
        <dbReference type="Proteomes" id="UP000248168"/>
    </source>
</evidence>
<dbReference type="InterPro" id="IPR028098">
    <property type="entry name" value="Glyco_trans_4-like_N"/>
</dbReference>
<dbReference type="PANTHER" id="PTHR46401:SF2">
    <property type="entry name" value="GLYCOSYLTRANSFERASE WBBK-RELATED"/>
    <property type="match status" value="1"/>
</dbReference>
<dbReference type="AlphaFoldDB" id="A0A330L6T6"/>
<keyword evidence="1" id="KW-0808">Transferase</keyword>
<dbReference type="OrthoDB" id="9801609at2"/>
<dbReference type="RefSeq" id="WP_121989889.1">
    <property type="nucleotide sequence ID" value="NZ_OUNR01000017.1"/>
</dbReference>
<feature type="domain" description="Glycosyl transferase family 1" evidence="2">
    <location>
        <begin position="202"/>
        <end position="317"/>
    </location>
</feature>
<evidence type="ECO:0008006" key="6">
    <source>
        <dbReference type="Google" id="ProtNLM"/>
    </source>
</evidence>
<dbReference type="InParanoid" id="A0A330L6T6"/>
<dbReference type="Gene3D" id="3.40.50.2000">
    <property type="entry name" value="Glycogen Phosphorylase B"/>
    <property type="match status" value="2"/>
</dbReference>
<dbReference type="Proteomes" id="UP000248168">
    <property type="component" value="Unassembled WGS sequence"/>
</dbReference>
<name>A0A330L6T6_9BACT</name>
<sequence>MLVSIDTKNLALYTGGIAGFIKPLLLSWITACPNIDFLLVGPAWESRTLTDFPNCEHHVVDWPEALPRQLRHPFYDNVLFPRAIRRVQPDFIFSPYHDVRLPQGIPSAMMIHDTCLSDMGYLYPWQVRAYFQAMLNVNLGRARHVLTVSEASRACILARFPFPPERVKVVPNTLEPEFLDSPDDPVRIAAIRAGWDSGVHLLYPSGAEYRKNVPRLMKALEILVARGLEPSLCVTGVRDAGWERVLTSCSQSLQARLHFLGRLSLKDLRTHYLSTDAVVYPSLCEGFGRVCLEAMELGVPIACSDLPVLREVAGDYPVYFSPLDINQMADCIVASAAQGRREPHHESRFHRKAVTALFLKTMDGILSAECEHA</sequence>
<keyword evidence="5" id="KW-1185">Reference proteome</keyword>
<evidence type="ECO:0000313" key="4">
    <source>
        <dbReference type="EMBL" id="SPP65630.1"/>
    </source>
</evidence>
<evidence type="ECO:0000259" key="3">
    <source>
        <dbReference type="Pfam" id="PF13439"/>
    </source>
</evidence>
<organism evidence="4 5">
    <name type="scientific">Nitrospira lenta</name>
    <dbReference type="NCBI Taxonomy" id="1436998"/>
    <lineage>
        <taxon>Bacteria</taxon>
        <taxon>Pseudomonadati</taxon>
        <taxon>Nitrospirota</taxon>
        <taxon>Nitrospiria</taxon>
        <taxon>Nitrospirales</taxon>
        <taxon>Nitrospiraceae</taxon>
        <taxon>Nitrospira</taxon>
    </lineage>
</organism>
<dbReference type="SUPFAM" id="SSF53756">
    <property type="entry name" value="UDP-Glycosyltransferase/glycogen phosphorylase"/>
    <property type="match status" value="1"/>
</dbReference>
<dbReference type="CDD" id="cd03809">
    <property type="entry name" value="GT4_MtfB-like"/>
    <property type="match status" value="1"/>
</dbReference>
<evidence type="ECO:0000259" key="2">
    <source>
        <dbReference type="Pfam" id="PF00534"/>
    </source>
</evidence>
<evidence type="ECO:0000256" key="1">
    <source>
        <dbReference type="ARBA" id="ARBA00022679"/>
    </source>
</evidence>
<accession>A0A330L6T6</accession>
<feature type="domain" description="Glycosyltransferase subfamily 4-like N-terminal" evidence="3">
    <location>
        <begin position="54"/>
        <end position="177"/>
    </location>
</feature>
<dbReference type="GO" id="GO:0016757">
    <property type="term" value="F:glycosyltransferase activity"/>
    <property type="evidence" value="ECO:0007669"/>
    <property type="project" value="InterPro"/>
</dbReference>
<dbReference type="Pfam" id="PF00534">
    <property type="entry name" value="Glycos_transf_1"/>
    <property type="match status" value="1"/>
</dbReference>
<protein>
    <recommendedName>
        <fullName evidence="6">Glycosyl transferase, group 1</fullName>
    </recommendedName>
</protein>
<dbReference type="PANTHER" id="PTHR46401">
    <property type="entry name" value="GLYCOSYLTRANSFERASE WBBK-RELATED"/>
    <property type="match status" value="1"/>
</dbReference>
<dbReference type="Pfam" id="PF13439">
    <property type="entry name" value="Glyco_transf_4"/>
    <property type="match status" value="1"/>
</dbReference>
<dbReference type="EMBL" id="OUNR01000017">
    <property type="protein sequence ID" value="SPP65630.1"/>
    <property type="molecule type" value="Genomic_DNA"/>
</dbReference>
<reference evidence="5" key="1">
    <citation type="submission" date="2018-04" db="EMBL/GenBank/DDBJ databases">
        <authorList>
            <person name="Lucker S."/>
            <person name="Sakoula D."/>
        </authorList>
    </citation>
    <scope>NUCLEOTIDE SEQUENCE [LARGE SCALE GENOMIC DNA]</scope>
</reference>
<proteinExistence type="predicted"/>